<sequence>MLDESRRGQTAFAITCSRSVRRSISRFPRHRRRHQHQHQHRHHHHYHH</sequence>
<organism evidence="2 3">
    <name type="scientific">Cardiocondyla obscurior</name>
    <dbReference type="NCBI Taxonomy" id="286306"/>
    <lineage>
        <taxon>Eukaryota</taxon>
        <taxon>Metazoa</taxon>
        <taxon>Ecdysozoa</taxon>
        <taxon>Arthropoda</taxon>
        <taxon>Hexapoda</taxon>
        <taxon>Insecta</taxon>
        <taxon>Pterygota</taxon>
        <taxon>Neoptera</taxon>
        <taxon>Endopterygota</taxon>
        <taxon>Hymenoptera</taxon>
        <taxon>Apocrita</taxon>
        <taxon>Aculeata</taxon>
        <taxon>Formicoidea</taxon>
        <taxon>Formicidae</taxon>
        <taxon>Myrmicinae</taxon>
        <taxon>Cardiocondyla</taxon>
    </lineage>
</organism>
<dbReference type="Proteomes" id="UP001430953">
    <property type="component" value="Unassembled WGS sequence"/>
</dbReference>
<protein>
    <submittedName>
        <fullName evidence="2">Uncharacterized protein</fullName>
    </submittedName>
</protein>
<feature type="region of interest" description="Disordered" evidence="1">
    <location>
        <begin position="21"/>
        <end position="48"/>
    </location>
</feature>
<gene>
    <name evidence="2" type="ORF">PUN28_011250</name>
</gene>
<keyword evidence="3" id="KW-1185">Reference proteome</keyword>
<evidence type="ECO:0000313" key="3">
    <source>
        <dbReference type="Proteomes" id="UP001430953"/>
    </source>
</evidence>
<proteinExistence type="predicted"/>
<evidence type="ECO:0000313" key="2">
    <source>
        <dbReference type="EMBL" id="KAL0116294.1"/>
    </source>
</evidence>
<reference evidence="2 3" key="1">
    <citation type="submission" date="2023-03" db="EMBL/GenBank/DDBJ databases">
        <title>High recombination rates correlate with genetic variation in Cardiocondyla obscurior ants.</title>
        <authorList>
            <person name="Errbii M."/>
        </authorList>
    </citation>
    <scope>NUCLEOTIDE SEQUENCE [LARGE SCALE GENOMIC DNA]</scope>
    <source>
        <strain evidence="2">Alpha-2009</strain>
        <tissue evidence="2">Whole body</tissue>
    </source>
</reference>
<evidence type="ECO:0000256" key="1">
    <source>
        <dbReference type="SAM" id="MobiDB-lite"/>
    </source>
</evidence>
<dbReference type="EMBL" id="JADYXP020000010">
    <property type="protein sequence ID" value="KAL0116294.1"/>
    <property type="molecule type" value="Genomic_DNA"/>
</dbReference>
<dbReference type="AlphaFoldDB" id="A0AAW2FNN1"/>
<name>A0AAW2FNN1_9HYME</name>
<comment type="caution">
    <text evidence="2">The sequence shown here is derived from an EMBL/GenBank/DDBJ whole genome shotgun (WGS) entry which is preliminary data.</text>
</comment>
<accession>A0AAW2FNN1</accession>